<dbReference type="Proteomes" id="UP000269148">
    <property type="component" value="Unassembled WGS sequence"/>
</dbReference>
<dbReference type="Proteomes" id="UP000025245">
    <property type="component" value="Chromosome"/>
</dbReference>
<keyword evidence="2" id="KW-0456">Lyase</keyword>
<evidence type="ECO:0000313" key="2">
    <source>
        <dbReference type="EMBL" id="RLU57365.1"/>
    </source>
</evidence>
<sequence length="212" mass="24584">MTDYCELALAYGGFTSLDVKYLENLLKQPLNHEQKLALITPPPSVINAYFAEIYQKQGPQAATDYYYKLSQELALYQNQPSFAEEKPFVRLNLSGKSYGFSYQEGAELALVFSEEEQAIKPDVCFELAQIFPHYLVFVDHQHIKMSANPFESSKQNKLSLPDNLLTEGFRIDEHLILLKSFNLEELKEVSQQFKGQFFYGFEQREFTLYIKE</sequence>
<name>A0A1J0MYC3_STRIN</name>
<dbReference type="KEGG" id="sio:DW64_03620"/>
<accession>A0A1J0MYC3</accession>
<reference evidence="2 4" key="2">
    <citation type="submission" date="2018-06" db="EMBL/GenBank/DDBJ databases">
        <title>Mutators as drivers of adaptation in pathogenic bacteria and a risk factor for host jumps and vaccine escape.</title>
        <authorList>
            <person name="Barnes A.C."/>
            <person name="Silayeva O."/>
        </authorList>
    </citation>
    <scope>NUCLEOTIDE SEQUENCE [LARGE SCALE GENOMIC DNA]</scope>
    <source>
        <strain evidence="2 4">QMA0445</strain>
    </source>
</reference>
<gene>
    <name evidence="2" type="ORF">DIY07_04055</name>
    <name evidence="1" type="ORF">DQ08_03625</name>
</gene>
<keyword evidence="3" id="KW-1185">Reference proteome</keyword>
<dbReference type="KEGG" id="siz:SI82_03855"/>
<dbReference type="STRING" id="1346.BMF34_03745"/>
<evidence type="ECO:0000313" key="1">
    <source>
        <dbReference type="EMBL" id="AHY15564.1"/>
    </source>
</evidence>
<dbReference type="RefSeq" id="WP_003099191.1">
    <property type="nucleotide sequence ID" value="NZ_CP010783.1"/>
</dbReference>
<dbReference type="GeneID" id="35765826"/>
<proteinExistence type="predicted"/>
<reference evidence="1 3" key="1">
    <citation type="journal article" date="2014" name="Genome Announc.">
        <title>Complete Genome Sequence of a Virulent Strain, Streptococcus iniae ISET0901, Isolated from Diseased Tilapia.</title>
        <authorList>
            <person name="Pridgeon J.W."/>
            <person name="Zhang D."/>
            <person name="Zhang L."/>
        </authorList>
    </citation>
    <scope>NUCLEOTIDE SEQUENCE [LARGE SCALE GENOMIC DNA]</scope>
    <source>
        <strain evidence="1 3">ISET0901</strain>
    </source>
</reference>
<evidence type="ECO:0000313" key="4">
    <source>
        <dbReference type="Proteomes" id="UP000269148"/>
    </source>
</evidence>
<protein>
    <submittedName>
        <fullName evidence="2">Cystathionine beta-lyase</fullName>
    </submittedName>
</protein>
<dbReference type="EMBL" id="QLQD01000041">
    <property type="protein sequence ID" value="RLU57365.1"/>
    <property type="molecule type" value="Genomic_DNA"/>
</dbReference>
<organism evidence="2 4">
    <name type="scientific">Streptococcus iniae</name>
    <name type="common">Streptococcus shiloi</name>
    <dbReference type="NCBI Taxonomy" id="1346"/>
    <lineage>
        <taxon>Bacteria</taxon>
        <taxon>Bacillati</taxon>
        <taxon>Bacillota</taxon>
        <taxon>Bacilli</taxon>
        <taxon>Lactobacillales</taxon>
        <taxon>Streptococcaceae</taxon>
        <taxon>Streptococcus</taxon>
    </lineage>
</organism>
<dbReference type="OrthoDB" id="2200206at2"/>
<evidence type="ECO:0000313" key="3">
    <source>
        <dbReference type="Proteomes" id="UP000025245"/>
    </source>
</evidence>
<dbReference type="eggNOG" id="COG4468">
    <property type="taxonomic scope" value="Bacteria"/>
</dbReference>
<dbReference type="GO" id="GO:0016829">
    <property type="term" value="F:lyase activity"/>
    <property type="evidence" value="ECO:0007669"/>
    <property type="project" value="UniProtKB-KW"/>
</dbReference>
<dbReference type="EMBL" id="CP007586">
    <property type="protein sequence ID" value="AHY15564.1"/>
    <property type="molecule type" value="Genomic_DNA"/>
</dbReference>
<dbReference type="AlphaFoldDB" id="A0A1J0MYC3"/>
<dbReference type="KEGG" id="siq:DQ08_03625"/>